<keyword evidence="3" id="KW-1185">Reference proteome</keyword>
<reference evidence="2 3" key="1">
    <citation type="journal article" date="2019" name="Int. J. Syst. Evol. Microbiol.">
        <title>The Global Catalogue of Microorganisms (GCM) 10K type strain sequencing project: providing services to taxonomists for standard genome sequencing and annotation.</title>
        <authorList>
            <consortium name="The Broad Institute Genomics Platform"/>
            <consortium name="The Broad Institute Genome Sequencing Center for Infectious Disease"/>
            <person name="Wu L."/>
            <person name="Ma J."/>
        </authorList>
    </citation>
    <scope>NUCLEOTIDE SEQUENCE [LARGE SCALE GENOMIC DNA]</scope>
    <source>
        <strain evidence="2 3">JCM 4358</strain>
    </source>
</reference>
<evidence type="ECO:0000313" key="2">
    <source>
        <dbReference type="EMBL" id="GAA2380240.1"/>
    </source>
</evidence>
<comment type="caution">
    <text evidence="2">The sequence shown here is derived from an EMBL/GenBank/DDBJ whole genome shotgun (WGS) entry which is preliminary data.</text>
</comment>
<name>A0ABN3HH61_9ACTN</name>
<evidence type="ECO:0000313" key="3">
    <source>
        <dbReference type="Proteomes" id="UP001499986"/>
    </source>
</evidence>
<evidence type="ECO:0000256" key="1">
    <source>
        <dbReference type="SAM" id="MobiDB-lite"/>
    </source>
</evidence>
<protein>
    <submittedName>
        <fullName evidence="2">Uncharacterized protein</fullName>
    </submittedName>
</protein>
<feature type="region of interest" description="Disordered" evidence="1">
    <location>
        <begin position="136"/>
        <end position="179"/>
    </location>
</feature>
<sequence>MWGILQRGEPGEVVKKSVNARPLPPGRGRRLDWTSVADCYDRGTRPQTAWLWRALAHWTAEHGDPDTGFQPLNETVGKWVGVGASAMTAWRKGESWNLEWFAVVRARVGCDPATCDAPYADEDELSRRLEAADLEEKAHRRSARVPARLSPPRTGTLNARLTGMPARPARPPAPSVPSDEDDIRVALRKVDLADRRTVRAWEAVVPLLDDPIGPASTCVTCTSHARRRGCSSRA</sequence>
<dbReference type="EMBL" id="BAAASE010000001">
    <property type="protein sequence ID" value="GAA2380240.1"/>
    <property type="molecule type" value="Genomic_DNA"/>
</dbReference>
<accession>A0ABN3HH61</accession>
<organism evidence="2 3">
    <name type="scientific">Streptomyces coeruleofuscus</name>
    <dbReference type="NCBI Taxonomy" id="66879"/>
    <lineage>
        <taxon>Bacteria</taxon>
        <taxon>Bacillati</taxon>
        <taxon>Actinomycetota</taxon>
        <taxon>Actinomycetes</taxon>
        <taxon>Kitasatosporales</taxon>
        <taxon>Streptomycetaceae</taxon>
        <taxon>Streptomyces</taxon>
    </lineage>
</organism>
<dbReference type="Proteomes" id="UP001499986">
    <property type="component" value="Unassembled WGS sequence"/>
</dbReference>
<proteinExistence type="predicted"/>
<gene>
    <name evidence="2" type="ORF">GCM10010255_01640</name>
</gene>